<comment type="caution">
    <text evidence="1">The sequence shown here is derived from an EMBL/GenBank/DDBJ whole genome shotgun (WGS) entry which is preliminary data.</text>
</comment>
<dbReference type="AlphaFoldDB" id="A0A8H5D7A1"/>
<dbReference type="OrthoDB" id="2596179at2759"/>
<evidence type="ECO:0000313" key="1">
    <source>
        <dbReference type="EMBL" id="KAF5354825.1"/>
    </source>
</evidence>
<name>A0A8H5D7A1_9AGAR</name>
<gene>
    <name evidence="1" type="ORF">D9756_005646</name>
</gene>
<sequence>MFSKILNSPYLPHAIYSLAITSISIHLVSQKRNIAEDKARVTARISILESVSKELREDKDISLDELDRLHRLARPPAPKENGGRIKEVIRWKEVFLGPKRSAGPEMSDLDRQDWEKIKEELEPQK</sequence>
<accession>A0A8H5D7A1</accession>
<organism evidence="1 2">
    <name type="scientific">Leucocoprinus leucothites</name>
    <dbReference type="NCBI Taxonomy" id="201217"/>
    <lineage>
        <taxon>Eukaryota</taxon>
        <taxon>Fungi</taxon>
        <taxon>Dikarya</taxon>
        <taxon>Basidiomycota</taxon>
        <taxon>Agaricomycotina</taxon>
        <taxon>Agaricomycetes</taxon>
        <taxon>Agaricomycetidae</taxon>
        <taxon>Agaricales</taxon>
        <taxon>Agaricineae</taxon>
        <taxon>Agaricaceae</taxon>
        <taxon>Leucocoprinus</taxon>
    </lineage>
</organism>
<keyword evidence="2" id="KW-1185">Reference proteome</keyword>
<reference evidence="1 2" key="1">
    <citation type="journal article" date="2020" name="ISME J.">
        <title>Uncovering the hidden diversity of litter-decomposition mechanisms in mushroom-forming fungi.</title>
        <authorList>
            <person name="Floudas D."/>
            <person name="Bentzer J."/>
            <person name="Ahren D."/>
            <person name="Johansson T."/>
            <person name="Persson P."/>
            <person name="Tunlid A."/>
        </authorList>
    </citation>
    <scope>NUCLEOTIDE SEQUENCE [LARGE SCALE GENOMIC DNA]</scope>
    <source>
        <strain evidence="1 2">CBS 146.42</strain>
    </source>
</reference>
<evidence type="ECO:0000313" key="2">
    <source>
        <dbReference type="Proteomes" id="UP000559027"/>
    </source>
</evidence>
<dbReference type="Proteomes" id="UP000559027">
    <property type="component" value="Unassembled WGS sequence"/>
</dbReference>
<dbReference type="EMBL" id="JAACJO010000008">
    <property type="protein sequence ID" value="KAF5354825.1"/>
    <property type="molecule type" value="Genomic_DNA"/>
</dbReference>
<proteinExistence type="predicted"/>
<protein>
    <submittedName>
        <fullName evidence="1">Uncharacterized protein</fullName>
    </submittedName>
</protein>